<dbReference type="OrthoDB" id="9796712at2"/>
<reference evidence="3 4" key="1">
    <citation type="submission" date="2015-11" db="EMBL/GenBank/DDBJ databases">
        <authorList>
            <person name="Varghese N."/>
        </authorList>
    </citation>
    <scope>NUCLEOTIDE SEQUENCE [LARGE SCALE GENOMIC DNA]</scope>
    <source>
        <strain evidence="3 4">JGI-24</strain>
    </source>
</reference>
<dbReference type="GO" id="GO:0005737">
    <property type="term" value="C:cytoplasm"/>
    <property type="evidence" value="ECO:0007669"/>
    <property type="project" value="TreeGrafter"/>
</dbReference>
<dbReference type="InterPro" id="IPR002930">
    <property type="entry name" value="GCV_H"/>
</dbReference>
<dbReference type="Proteomes" id="UP000243065">
    <property type="component" value="Unassembled WGS sequence"/>
</dbReference>
<name>A0A656DBV5_KRYT1</name>
<dbReference type="InterPro" id="IPR011053">
    <property type="entry name" value="Single_hybrid_motif"/>
</dbReference>
<evidence type="ECO:0000313" key="3">
    <source>
        <dbReference type="EMBL" id="CUT04883.1"/>
    </source>
</evidence>
<dbReference type="Pfam" id="PF01597">
    <property type="entry name" value="GCV_H"/>
    <property type="match status" value="1"/>
</dbReference>
<keyword evidence="2" id="KW-0472">Membrane</keyword>
<protein>
    <submittedName>
        <fullName evidence="3">Glycine cleavage system H protein (Lipoate-binding)</fullName>
    </submittedName>
</protein>
<proteinExistence type="predicted"/>
<dbReference type="PANTHER" id="PTHR11715:SF3">
    <property type="entry name" value="GLYCINE CLEAVAGE SYSTEM H PROTEIN-RELATED"/>
    <property type="match status" value="1"/>
</dbReference>
<keyword evidence="1" id="KW-0450">Lipoyl</keyword>
<feature type="transmembrane region" description="Helical" evidence="2">
    <location>
        <begin position="47"/>
        <end position="69"/>
    </location>
</feature>
<evidence type="ECO:0000256" key="1">
    <source>
        <dbReference type="ARBA" id="ARBA00022823"/>
    </source>
</evidence>
<dbReference type="AlphaFoldDB" id="A0A656DBV5"/>
<sequence length="204" mass="23808">MLEEKNTCQRIVIDIISRFVENLSKLEFPDDRLYTSSYNWVKLEQDFVIVGISSLIVYFFSPIVEFIFLDVPSLVKKRTPCAWTMHRDGIITIRSPVQGELFEINRTLLKNPDIANKDPYFAGWLFKIKTSEKIAGFYNKVEFLNLHHYKVEIFKNELLSLISEFLKSDSFSTLQDGGKIIETLKDLLGVKRYLSLISKIFEIH</sequence>
<dbReference type="InterPro" id="IPR033753">
    <property type="entry name" value="GCV_H/Fam206"/>
</dbReference>
<dbReference type="GO" id="GO:0005960">
    <property type="term" value="C:glycine cleavage complex"/>
    <property type="evidence" value="ECO:0007669"/>
    <property type="project" value="InterPro"/>
</dbReference>
<dbReference type="EMBL" id="CZVU01000103">
    <property type="protein sequence ID" value="CUT04883.1"/>
    <property type="molecule type" value="Genomic_DNA"/>
</dbReference>
<dbReference type="PANTHER" id="PTHR11715">
    <property type="entry name" value="GLYCINE CLEAVAGE SYSTEM H PROTEIN"/>
    <property type="match status" value="1"/>
</dbReference>
<keyword evidence="2" id="KW-0812">Transmembrane</keyword>
<dbReference type="Gene3D" id="2.40.50.100">
    <property type="match status" value="1"/>
</dbReference>
<dbReference type="SUPFAM" id="SSF51230">
    <property type="entry name" value="Single hybrid motif"/>
    <property type="match status" value="1"/>
</dbReference>
<dbReference type="GO" id="GO:0009249">
    <property type="term" value="P:protein lipoylation"/>
    <property type="evidence" value="ECO:0007669"/>
    <property type="project" value="TreeGrafter"/>
</dbReference>
<dbReference type="RefSeq" id="WP_072150869.1">
    <property type="nucleotide sequence ID" value="NZ_CZVU01000103.1"/>
</dbReference>
<keyword evidence="2" id="KW-1133">Transmembrane helix</keyword>
<organism evidence="3 4">
    <name type="scientific">Kryptobacter tengchongensis</name>
    <dbReference type="NCBI Taxonomy" id="1643429"/>
    <lineage>
        <taxon>Bacteria</taxon>
        <taxon>Pseudomonadati</taxon>
        <taxon>Candidatus Kryptoniota</taxon>
        <taxon>Candidatus Kryptobacter</taxon>
    </lineage>
</organism>
<gene>
    <name evidence="3" type="ORF">JGI24_01582</name>
</gene>
<dbReference type="GO" id="GO:0019464">
    <property type="term" value="P:glycine decarboxylation via glycine cleavage system"/>
    <property type="evidence" value="ECO:0007669"/>
    <property type="project" value="InterPro"/>
</dbReference>
<evidence type="ECO:0000313" key="4">
    <source>
        <dbReference type="Proteomes" id="UP000243065"/>
    </source>
</evidence>
<keyword evidence="4" id="KW-1185">Reference proteome</keyword>
<accession>A0A656DBV5</accession>
<evidence type="ECO:0000256" key="2">
    <source>
        <dbReference type="SAM" id="Phobius"/>
    </source>
</evidence>